<sequence>MAVVICAVKCPVHPTSLSTRRGYRIDSARIRMMRVQNKRTLVVMMMSMTLRGVIAAVAIPVIAAIVVPELMSALRKRRRIETSYDLLLKTNHGCLLYAI</sequence>
<feature type="transmembrane region" description="Helical" evidence="1">
    <location>
        <begin position="41"/>
        <end position="67"/>
    </location>
</feature>
<keyword evidence="1" id="KW-0472">Membrane</keyword>
<evidence type="ECO:0000256" key="1">
    <source>
        <dbReference type="SAM" id="Phobius"/>
    </source>
</evidence>
<evidence type="ECO:0000313" key="2">
    <source>
        <dbReference type="EMBL" id="BAP69014.1"/>
    </source>
</evidence>
<organism evidence="2">
    <name type="scientific">Hyaloperonospora arabidopsidis (strain Emoy2)</name>
    <name type="common">Downy mildew agent</name>
    <name type="synonym">Peronospora arabidopsidis</name>
    <dbReference type="NCBI Taxonomy" id="559515"/>
    <lineage>
        <taxon>Eukaryota</taxon>
        <taxon>Sar</taxon>
        <taxon>Stramenopiles</taxon>
        <taxon>Oomycota</taxon>
        <taxon>Peronosporomycetes</taxon>
        <taxon>Peronosporales</taxon>
        <taxon>Peronosporaceae</taxon>
        <taxon>Hyaloperonospora</taxon>
    </lineage>
</organism>
<accession>A0A090C2T6</accession>
<keyword evidence="1" id="KW-1133">Transmembrane helix</keyword>
<dbReference type="AlphaFoldDB" id="A0A090C2T6"/>
<keyword evidence="1" id="KW-0812">Transmembrane</keyword>
<name>A0A090C2T6_HYAAE</name>
<dbReference type="EMBL" id="AB922438">
    <property type="protein sequence ID" value="BAP69014.1"/>
    <property type="molecule type" value="mRNA"/>
</dbReference>
<protein>
    <submittedName>
        <fullName evidence="2">RxLR effector candidate protein</fullName>
    </submittedName>
</protein>
<reference evidence="2" key="1">
    <citation type="journal article" date="2014" name="PLoS Pathog.">
        <title>Expression profiling during Arabidopsis/downy mildew interaction reveals a highly-expressed effector that attenuates responses to salicylic acid.</title>
        <authorList>
            <person name="Asai S."/>
            <person name="Rallapalli G."/>
            <person name="Piquerez S.J.M."/>
            <person name="Caillaud M.C."/>
            <person name="Furzer O.J."/>
            <person name="Ishaque N."/>
            <person name="Wirthmueller L."/>
            <person name="Fabro G."/>
            <person name="Shirasu K."/>
            <person name="Jones J.D.G."/>
        </authorList>
    </citation>
    <scope>NUCLEOTIDE SEQUENCE</scope>
    <source>
        <strain evidence="2">Emoy2</strain>
    </source>
</reference>
<proteinExistence type="evidence at transcript level"/>
<gene>
    <name evidence="2" type="primary">HaRxLL126e</name>
</gene>
<feature type="non-terminal residue" evidence="2">
    <location>
        <position position="99"/>
    </location>
</feature>